<feature type="chain" id="PRO_5023140869" evidence="2">
    <location>
        <begin position="20"/>
        <end position="541"/>
    </location>
</feature>
<feature type="compositionally biased region" description="Polar residues" evidence="1">
    <location>
        <begin position="317"/>
        <end position="328"/>
    </location>
</feature>
<dbReference type="Pfam" id="PF15892">
    <property type="entry name" value="BNR_4"/>
    <property type="match status" value="1"/>
</dbReference>
<dbReference type="AlphaFoldDB" id="A0A5C3QMF3"/>
<evidence type="ECO:0000313" key="4">
    <source>
        <dbReference type="Proteomes" id="UP000305067"/>
    </source>
</evidence>
<organism evidence="3 4">
    <name type="scientific">Pterulicium gracile</name>
    <dbReference type="NCBI Taxonomy" id="1884261"/>
    <lineage>
        <taxon>Eukaryota</taxon>
        <taxon>Fungi</taxon>
        <taxon>Dikarya</taxon>
        <taxon>Basidiomycota</taxon>
        <taxon>Agaricomycotina</taxon>
        <taxon>Agaricomycetes</taxon>
        <taxon>Agaricomycetidae</taxon>
        <taxon>Agaricales</taxon>
        <taxon>Pleurotineae</taxon>
        <taxon>Pterulaceae</taxon>
        <taxon>Pterulicium</taxon>
    </lineage>
</organism>
<feature type="signal peptide" evidence="2">
    <location>
        <begin position="1"/>
        <end position="19"/>
    </location>
</feature>
<feature type="compositionally biased region" description="Basic and acidic residues" evidence="1">
    <location>
        <begin position="329"/>
        <end position="341"/>
    </location>
</feature>
<keyword evidence="4" id="KW-1185">Reference proteome</keyword>
<proteinExistence type="predicted"/>
<evidence type="ECO:0000256" key="1">
    <source>
        <dbReference type="SAM" id="MobiDB-lite"/>
    </source>
</evidence>
<evidence type="ECO:0000313" key="3">
    <source>
        <dbReference type="EMBL" id="TFL03086.1"/>
    </source>
</evidence>
<dbReference type="EMBL" id="ML178821">
    <property type="protein sequence ID" value="TFL03086.1"/>
    <property type="molecule type" value="Genomic_DNA"/>
</dbReference>
<sequence>MIIWYSIGVATALFVQTSAASLRHLSSTTLGVDPDTMNHLNGESFQQDALVTWSGWQYAAFWTPSATDSSVRHITLSRRSLSENSTEWDTFSFDDYNQTHDDGHNTISLGISRGDSSLHFIFDQHNSPLNYRSSIPGLAAVLGDGSAGPAWGPESFTETQSVLSMVEEALDPEIHFINITYPRFLATPSNVQSILPGMPDLLLEFRVGRAGIGDDWLYKYLPSTTSGEPGVWELVGKYLQGVNNNAYINGLDFDYQSNLHATWTYRDFIFDNDTGVAVQAGPNGPENNHDLVYAHSPDLGATWYNSWGQPIATTVGSVNATTGSGSDNTTREADPGRRRLSESVVPTSPGVTVFSIPKYGGILNQEAQTVDWEGRVHVLNRENSTGTQQWYHYYRTPNVLTPEPASASYWFRAALPLNLADDPNSVTNTPAIIGKRGKLVFVSSSSNLTEGVNATDGTTLLALLPSNAPNSTAFSILAANSWNDFTDWETVWSVEEGCGWEPLFDRERIQLGGPGTGEEKVLSLFMVNGTAVQVWDLVVEA</sequence>
<dbReference type="OrthoDB" id="9978204at2759"/>
<protein>
    <submittedName>
        <fullName evidence="3">Uncharacterized protein</fullName>
    </submittedName>
</protein>
<gene>
    <name evidence="3" type="ORF">BDV98DRAFT_565386</name>
</gene>
<dbReference type="Proteomes" id="UP000305067">
    <property type="component" value="Unassembled WGS sequence"/>
</dbReference>
<keyword evidence="2" id="KW-0732">Signal</keyword>
<feature type="region of interest" description="Disordered" evidence="1">
    <location>
        <begin position="317"/>
        <end position="343"/>
    </location>
</feature>
<reference evidence="3 4" key="1">
    <citation type="journal article" date="2019" name="Nat. Ecol. Evol.">
        <title>Megaphylogeny resolves global patterns of mushroom evolution.</title>
        <authorList>
            <person name="Varga T."/>
            <person name="Krizsan K."/>
            <person name="Foldi C."/>
            <person name="Dima B."/>
            <person name="Sanchez-Garcia M."/>
            <person name="Sanchez-Ramirez S."/>
            <person name="Szollosi G.J."/>
            <person name="Szarkandi J.G."/>
            <person name="Papp V."/>
            <person name="Albert L."/>
            <person name="Andreopoulos W."/>
            <person name="Angelini C."/>
            <person name="Antonin V."/>
            <person name="Barry K.W."/>
            <person name="Bougher N.L."/>
            <person name="Buchanan P."/>
            <person name="Buyck B."/>
            <person name="Bense V."/>
            <person name="Catcheside P."/>
            <person name="Chovatia M."/>
            <person name="Cooper J."/>
            <person name="Damon W."/>
            <person name="Desjardin D."/>
            <person name="Finy P."/>
            <person name="Geml J."/>
            <person name="Haridas S."/>
            <person name="Hughes K."/>
            <person name="Justo A."/>
            <person name="Karasinski D."/>
            <person name="Kautmanova I."/>
            <person name="Kiss B."/>
            <person name="Kocsube S."/>
            <person name="Kotiranta H."/>
            <person name="LaButti K.M."/>
            <person name="Lechner B.E."/>
            <person name="Liimatainen K."/>
            <person name="Lipzen A."/>
            <person name="Lukacs Z."/>
            <person name="Mihaltcheva S."/>
            <person name="Morgado L.N."/>
            <person name="Niskanen T."/>
            <person name="Noordeloos M.E."/>
            <person name="Ohm R.A."/>
            <person name="Ortiz-Santana B."/>
            <person name="Ovrebo C."/>
            <person name="Racz N."/>
            <person name="Riley R."/>
            <person name="Savchenko A."/>
            <person name="Shiryaev A."/>
            <person name="Soop K."/>
            <person name="Spirin V."/>
            <person name="Szebenyi C."/>
            <person name="Tomsovsky M."/>
            <person name="Tulloss R.E."/>
            <person name="Uehling J."/>
            <person name="Grigoriev I.V."/>
            <person name="Vagvolgyi C."/>
            <person name="Papp T."/>
            <person name="Martin F.M."/>
            <person name="Miettinen O."/>
            <person name="Hibbett D.S."/>
            <person name="Nagy L.G."/>
        </authorList>
    </citation>
    <scope>NUCLEOTIDE SEQUENCE [LARGE SCALE GENOMIC DNA]</scope>
    <source>
        <strain evidence="3 4">CBS 309.79</strain>
    </source>
</reference>
<name>A0A5C3QMF3_9AGAR</name>
<evidence type="ECO:0000256" key="2">
    <source>
        <dbReference type="SAM" id="SignalP"/>
    </source>
</evidence>
<accession>A0A5C3QMF3</accession>
<dbReference type="STRING" id="1884261.A0A5C3QMF3"/>